<feature type="transmembrane region" description="Helical" evidence="7">
    <location>
        <begin position="90"/>
        <end position="112"/>
    </location>
</feature>
<evidence type="ECO:0000256" key="6">
    <source>
        <dbReference type="ARBA" id="ARBA00023136"/>
    </source>
</evidence>
<evidence type="ECO:0000256" key="7">
    <source>
        <dbReference type="SAM" id="Phobius"/>
    </source>
</evidence>
<accession>A0A0M9BML4</accession>
<dbReference type="RefSeq" id="WP_053781846.1">
    <property type="nucleotide sequence ID" value="NZ_LITU01000061.1"/>
</dbReference>
<evidence type="ECO:0000259" key="8">
    <source>
        <dbReference type="PROSITE" id="PS50850"/>
    </source>
</evidence>
<dbReference type="PANTHER" id="PTHR42718">
    <property type="entry name" value="MAJOR FACILITATOR SUPERFAMILY MULTIDRUG TRANSPORTER MFSC"/>
    <property type="match status" value="1"/>
</dbReference>
<keyword evidence="3" id="KW-1003">Cell membrane</keyword>
<sequence>MRSEGNSSTKTDLDLSSIKRGPIIIALIIGAFVAILNETLLGIAFPDLMKQFEVGASTIQWLSTVYMLIIGILVPVTAMLQQWFTTRQMFLSAMLLFLVGTIICGFSGSFSVLLIGRIIQASGTGLLIPVMMNTILIIFPPSNRGAAMGMMGLVLMFGPAIGPTLSGLIIDSLSWHWLFFLVIPLVVVSIVFGFMYLENVSDITKPKVDLLSILLSTIGFGGIVYGFSTAGEVSWSEPEVIWTIAAGFVSLILFTWRQLVVKEPMMDLRAFKYPMFALTVSLMIVMTMTLFSTAIILPLYMQQAMMMTALAAGLTLMPGGIANGIMSPISGKLFDKFGPKVLIVPGLVITAVSLFLLSRVYLATSKGVLITLHIILMIGISMIMMPAQTTGLNQLPKKLYPHGTAIMSTLQQVSGAIGTALFISIFSNGTKKYLESSPDPMAPAEAINGLVNGMQVAIQVAFFISLLALLLGFFVKRTQAPDGAQVGHDQPMH</sequence>
<evidence type="ECO:0000313" key="9">
    <source>
        <dbReference type="EMBL" id="KOY15338.1"/>
    </source>
</evidence>
<evidence type="ECO:0000256" key="5">
    <source>
        <dbReference type="ARBA" id="ARBA00022989"/>
    </source>
</evidence>
<dbReference type="SUPFAM" id="SSF103473">
    <property type="entry name" value="MFS general substrate transporter"/>
    <property type="match status" value="1"/>
</dbReference>
<reference evidence="9 10" key="1">
    <citation type="submission" date="2015-08" db="EMBL/GenBank/DDBJ databases">
        <title>Draft genome sequence of cellulolytic and xylanolytic Paenibacillus sp. A59, isolated from a decaying forest soil from Patagonia, Argentina.</title>
        <authorList>
            <person name="Ghio S."/>
            <person name="Caceres A.M."/>
            <person name="Talia P."/>
            <person name="Grasso D."/>
            <person name="Campos E."/>
        </authorList>
    </citation>
    <scope>NUCLEOTIDE SEQUENCE [LARGE SCALE GENOMIC DNA]</scope>
    <source>
        <strain evidence="9 10">A59</strain>
    </source>
</reference>
<dbReference type="NCBIfam" id="TIGR00711">
    <property type="entry name" value="efflux_EmrB"/>
    <property type="match status" value="1"/>
</dbReference>
<feature type="transmembrane region" description="Helical" evidence="7">
    <location>
        <begin position="399"/>
        <end position="426"/>
    </location>
</feature>
<comment type="subcellular location">
    <subcellularLocation>
        <location evidence="1">Cell membrane</location>
        <topology evidence="1">Multi-pass membrane protein</topology>
    </subcellularLocation>
</comment>
<keyword evidence="5 7" id="KW-1133">Transmembrane helix</keyword>
<dbReference type="PRINTS" id="PR01036">
    <property type="entry name" value="TCRTETB"/>
</dbReference>
<name>A0A0M9BML4_9BACL</name>
<dbReference type="PATRIC" id="fig|1705561.3.peg.3362"/>
<keyword evidence="10" id="KW-1185">Reference proteome</keyword>
<feature type="transmembrane region" description="Helical" evidence="7">
    <location>
        <begin position="276"/>
        <end position="300"/>
    </location>
</feature>
<dbReference type="CDD" id="cd17503">
    <property type="entry name" value="MFS_LmrB_MDR_like"/>
    <property type="match status" value="1"/>
</dbReference>
<organism evidence="9 10">
    <name type="scientific">Paenibacillus xylanivorans</name>
    <dbReference type="NCBI Taxonomy" id="1705561"/>
    <lineage>
        <taxon>Bacteria</taxon>
        <taxon>Bacillati</taxon>
        <taxon>Bacillota</taxon>
        <taxon>Bacilli</taxon>
        <taxon>Bacillales</taxon>
        <taxon>Paenibacillaceae</taxon>
        <taxon>Paenibacillus</taxon>
    </lineage>
</organism>
<dbReference type="InterPro" id="IPR036259">
    <property type="entry name" value="MFS_trans_sf"/>
</dbReference>
<gene>
    <name evidence="9" type="ORF">AMS66_16455</name>
</gene>
<dbReference type="InterPro" id="IPR011701">
    <property type="entry name" value="MFS"/>
</dbReference>
<feature type="transmembrane region" description="Helical" evidence="7">
    <location>
        <begin position="118"/>
        <end position="139"/>
    </location>
</feature>
<dbReference type="InterPro" id="IPR004638">
    <property type="entry name" value="EmrB-like"/>
</dbReference>
<protein>
    <submittedName>
        <fullName evidence="9">Multidrug MFS transporter</fullName>
    </submittedName>
</protein>
<evidence type="ECO:0000256" key="1">
    <source>
        <dbReference type="ARBA" id="ARBA00004651"/>
    </source>
</evidence>
<feature type="transmembrane region" description="Helical" evidence="7">
    <location>
        <begin position="151"/>
        <end position="170"/>
    </location>
</feature>
<proteinExistence type="predicted"/>
<dbReference type="Proteomes" id="UP000037688">
    <property type="component" value="Unassembled WGS sequence"/>
</dbReference>
<feature type="transmembrane region" description="Helical" evidence="7">
    <location>
        <begin position="240"/>
        <end position="256"/>
    </location>
</feature>
<dbReference type="GO" id="GO:0022857">
    <property type="term" value="F:transmembrane transporter activity"/>
    <property type="evidence" value="ECO:0007669"/>
    <property type="project" value="InterPro"/>
</dbReference>
<feature type="domain" description="Major facilitator superfamily (MFS) profile" evidence="8">
    <location>
        <begin position="23"/>
        <end position="479"/>
    </location>
</feature>
<feature type="transmembrane region" description="Helical" evidence="7">
    <location>
        <begin position="209"/>
        <end position="228"/>
    </location>
</feature>
<dbReference type="Gene3D" id="1.20.1250.20">
    <property type="entry name" value="MFS general substrate transporter like domains"/>
    <property type="match status" value="1"/>
</dbReference>
<feature type="transmembrane region" description="Helical" evidence="7">
    <location>
        <begin position="58"/>
        <end position="78"/>
    </location>
</feature>
<dbReference type="AlphaFoldDB" id="A0A0M9BML4"/>
<feature type="transmembrane region" description="Helical" evidence="7">
    <location>
        <begin position="176"/>
        <end position="197"/>
    </location>
</feature>
<dbReference type="EMBL" id="LITU01000061">
    <property type="protein sequence ID" value="KOY15338.1"/>
    <property type="molecule type" value="Genomic_DNA"/>
</dbReference>
<evidence type="ECO:0000256" key="2">
    <source>
        <dbReference type="ARBA" id="ARBA00022448"/>
    </source>
</evidence>
<feature type="transmembrane region" description="Helical" evidence="7">
    <location>
        <begin position="341"/>
        <end position="362"/>
    </location>
</feature>
<feature type="transmembrane region" description="Helical" evidence="7">
    <location>
        <begin position="456"/>
        <end position="475"/>
    </location>
</feature>
<evidence type="ECO:0000313" key="10">
    <source>
        <dbReference type="Proteomes" id="UP000037688"/>
    </source>
</evidence>
<comment type="caution">
    <text evidence="9">The sequence shown here is derived from an EMBL/GenBank/DDBJ whole genome shotgun (WGS) entry which is preliminary data.</text>
</comment>
<keyword evidence="4 7" id="KW-0812">Transmembrane</keyword>
<dbReference type="Gene3D" id="1.20.1720.10">
    <property type="entry name" value="Multidrug resistance protein D"/>
    <property type="match status" value="1"/>
</dbReference>
<dbReference type="InterPro" id="IPR020846">
    <property type="entry name" value="MFS_dom"/>
</dbReference>
<dbReference type="GO" id="GO:0005886">
    <property type="term" value="C:plasma membrane"/>
    <property type="evidence" value="ECO:0007669"/>
    <property type="project" value="UniProtKB-SubCell"/>
</dbReference>
<feature type="transmembrane region" description="Helical" evidence="7">
    <location>
        <begin position="368"/>
        <end position="387"/>
    </location>
</feature>
<keyword evidence="2" id="KW-0813">Transport</keyword>
<dbReference type="OrthoDB" id="9816041at2"/>
<evidence type="ECO:0000256" key="4">
    <source>
        <dbReference type="ARBA" id="ARBA00022692"/>
    </source>
</evidence>
<dbReference type="PANTHER" id="PTHR42718:SF43">
    <property type="entry name" value="LINCOMYCIN RESISTANCE PROTEIN LMRB"/>
    <property type="match status" value="1"/>
</dbReference>
<feature type="transmembrane region" description="Helical" evidence="7">
    <location>
        <begin position="21"/>
        <end position="46"/>
    </location>
</feature>
<keyword evidence="6 7" id="KW-0472">Membrane</keyword>
<dbReference type="Pfam" id="PF07690">
    <property type="entry name" value="MFS_1"/>
    <property type="match status" value="1"/>
</dbReference>
<evidence type="ECO:0000256" key="3">
    <source>
        <dbReference type="ARBA" id="ARBA00022475"/>
    </source>
</evidence>
<dbReference type="PROSITE" id="PS50850">
    <property type="entry name" value="MFS"/>
    <property type="match status" value="1"/>
</dbReference>